<evidence type="ECO:0000313" key="2">
    <source>
        <dbReference type="EMBL" id="CAJ00240.1"/>
    </source>
</evidence>
<dbReference type="PRINTS" id="PR01345">
    <property type="entry name" value="CERVTRCPTASE"/>
</dbReference>
<name>Q4QQE4_SCHMA</name>
<protein>
    <submittedName>
        <fullName evidence="2">Endonuclease-reverse transcriptase</fullName>
    </submittedName>
</protein>
<keyword evidence="2" id="KW-0695">RNA-directed DNA polymerase</keyword>
<dbReference type="GO" id="GO:0061343">
    <property type="term" value="P:cell adhesion involved in heart morphogenesis"/>
    <property type="evidence" value="ECO:0007669"/>
    <property type="project" value="TreeGrafter"/>
</dbReference>
<keyword evidence="2" id="KW-0255">Endonuclease</keyword>
<evidence type="ECO:0000259" key="1">
    <source>
        <dbReference type="PROSITE" id="PS50878"/>
    </source>
</evidence>
<dbReference type="InterPro" id="IPR005135">
    <property type="entry name" value="Endo/exonuclease/phosphatase"/>
</dbReference>
<dbReference type="GO" id="GO:0007508">
    <property type="term" value="P:larval heart development"/>
    <property type="evidence" value="ECO:0007669"/>
    <property type="project" value="TreeGrafter"/>
</dbReference>
<keyword evidence="2" id="KW-0808">Transferase</keyword>
<dbReference type="AlphaFoldDB" id="Q4QQE4"/>
<dbReference type="Pfam" id="PF14529">
    <property type="entry name" value="Exo_endo_phos_2"/>
    <property type="match status" value="1"/>
</dbReference>
<dbReference type="Gene3D" id="3.60.10.10">
    <property type="entry name" value="Endonuclease/exonuclease/phosphatase"/>
    <property type="match status" value="1"/>
</dbReference>
<keyword evidence="2" id="KW-0540">Nuclease</keyword>
<sequence length="910" mass="103455">MSELSLMVDDLNPDIIVITETWLTVDIDCSPVISGYICVRSDRVRSRKGGGIILYIRDHFRINLIISEAHVSGTCEVVCCTIRSRNGLVTIGGIYRSPCCLADDFILKHVCSWSKAECCLIVGDFNAPHINWIELTAPGGGFDSVLLSSIIQCALVQCIVKPTHIDLEHNPSLIDLVLTHHCEDIADIQHLPPLVNSDHVVLSFKFRIHGIEFASAPPRPNIWRANIPAIRDYAISIDWSVDADGSIDDARNRFKSTFESVTQPFIPWSARKLSYCPPWINKETRKLLKRRKHFWDLFLSTGQASFKCEYKNRNVCKKTIAKSRTAYERQLAYDSRNCPKRLFSYVKRRTKRSDGIPSLLLSENSALLTESDLAKAETFANYFSEVYSTCSVTTTCPVDNEIPAIGPLHVTEDIVLPLITNLKPCKIPGPDGLHPRLLSSLADIISRPLTMLFNMSLSQAQLPRDWKDAIVSPIFKDGQRRIVSNYRPVSLTSIVVKLLEKLIRAKLLSHIDSYNLLTPEQHGFRNKHSCLTNLLIAREDWIAALDNGQSVDVIFIDFSKAFDKVSHLGLMQKLSSFGITGAIQEWIGSFLCDRRQGVRVNGTLSEWKPVKSGVSRGTILGPLRFLLYINELPLLLRSSTLLFADDVKIWRTIRNETDRCYLQADLDELVRWAHDWGLEVNSRKSVFMHIGHDISYHYTINGTSLPRVHEHKDLGVIISHDLKTTTHCNAVASKGYRALWSLRRAFKCFDEDMFRILYPTYVRPHLEYCIQAASPCLIKDTKSLERVQRVGTKLVKGLSKLPYDERLKRLNLFPLSYRRTRGDLILAFRIFNYDLGVNMSYLFAPSSTNNLRGHSKKVLKPRSNKLKVGSRFSHRVVNDWNALPEQVVSAPSVNIFKKKLDLHWKEICQD</sequence>
<dbReference type="PANTHER" id="PTHR33395">
    <property type="entry name" value="TRANSCRIPTASE, PUTATIVE-RELATED-RELATED"/>
    <property type="match status" value="1"/>
</dbReference>
<feature type="domain" description="Reverse transcriptase" evidence="1">
    <location>
        <begin position="455"/>
        <end position="705"/>
    </location>
</feature>
<keyword evidence="2" id="KW-0378">Hydrolase</keyword>
<dbReference type="Pfam" id="PF00078">
    <property type="entry name" value="RVT_1"/>
    <property type="match status" value="1"/>
</dbReference>
<reference evidence="2" key="1">
    <citation type="journal article" date="2005" name="Biochem. Biophys. Res. Commun.">
        <title>Identification of 18 new transcribed retrotransposons in Schistosoma mansoni.</title>
        <authorList>
            <person name="DeMarco R."/>
            <person name="Machado A.A."/>
            <person name="Bisson-Filho A.W."/>
            <person name="Verjovski-Almeida S."/>
        </authorList>
    </citation>
    <scope>NUCLEOTIDE SEQUENCE</scope>
</reference>
<dbReference type="EMBL" id="BN000796">
    <property type="protein sequence ID" value="CAJ00240.1"/>
    <property type="molecule type" value="mRNA"/>
</dbReference>
<keyword evidence="2" id="KW-0548">Nucleotidyltransferase</keyword>
<dbReference type="InterPro" id="IPR036691">
    <property type="entry name" value="Endo/exonu/phosph_ase_sf"/>
</dbReference>
<dbReference type="GO" id="GO:0003964">
    <property type="term" value="F:RNA-directed DNA polymerase activity"/>
    <property type="evidence" value="ECO:0007669"/>
    <property type="project" value="UniProtKB-KW"/>
</dbReference>
<dbReference type="SUPFAM" id="SSF56219">
    <property type="entry name" value="DNase I-like"/>
    <property type="match status" value="1"/>
</dbReference>
<dbReference type="CDD" id="cd01650">
    <property type="entry name" value="RT_nLTR_like"/>
    <property type="match status" value="1"/>
</dbReference>
<dbReference type="InterPro" id="IPR000477">
    <property type="entry name" value="RT_dom"/>
</dbReference>
<accession>Q4QQE4</accession>
<dbReference type="PANTHER" id="PTHR33395:SF22">
    <property type="entry name" value="REVERSE TRANSCRIPTASE DOMAIN-CONTAINING PROTEIN"/>
    <property type="match status" value="1"/>
</dbReference>
<organism evidence="2">
    <name type="scientific">Schistosoma mansoni</name>
    <name type="common">Blood fluke</name>
    <dbReference type="NCBI Taxonomy" id="6183"/>
    <lineage>
        <taxon>Eukaryota</taxon>
        <taxon>Metazoa</taxon>
        <taxon>Spiralia</taxon>
        <taxon>Lophotrochozoa</taxon>
        <taxon>Platyhelminthes</taxon>
        <taxon>Trematoda</taxon>
        <taxon>Digenea</taxon>
        <taxon>Strigeidida</taxon>
        <taxon>Schistosomatoidea</taxon>
        <taxon>Schistosomatidae</taxon>
        <taxon>Schistosoma</taxon>
    </lineage>
</organism>
<proteinExistence type="evidence at transcript level"/>
<dbReference type="GO" id="GO:0031012">
    <property type="term" value="C:extracellular matrix"/>
    <property type="evidence" value="ECO:0007669"/>
    <property type="project" value="TreeGrafter"/>
</dbReference>
<dbReference type="GO" id="GO:0004519">
    <property type="term" value="F:endonuclease activity"/>
    <property type="evidence" value="ECO:0007669"/>
    <property type="project" value="UniProtKB-KW"/>
</dbReference>
<dbReference type="PROSITE" id="PS50878">
    <property type="entry name" value="RT_POL"/>
    <property type="match status" value="1"/>
</dbReference>